<protein>
    <submittedName>
        <fullName evidence="1">Transposase-like protein</fullName>
    </submittedName>
</protein>
<dbReference type="SUPFAM" id="SSF46689">
    <property type="entry name" value="Homeodomain-like"/>
    <property type="match status" value="1"/>
</dbReference>
<dbReference type="EMBL" id="JAUSTT010000001">
    <property type="protein sequence ID" value="MDQ0174518.1"/>
    <property type="molecule type" value="Genomic_DNA"/>
</dbReference>
<sequence length="45" mass="5175">MVKFTATQKIGAVPYYLNGTKGYRSFALKLGIDPKTFHYWIKCFA</sequence>
<reference evidence="1 2" key="1">
    <citation type="submission" date="2023-07" db="EMBL/GenBank/DDBJ databases">
        <title>Genomic Encyclopedia of Type Strains, Phase IV (KMG-IV): sequencing the most valuable type-strain genomes for metagenomic binning, comparative biology and taxonomic classification.</title>
        <authorList>
            <person name="Goeker M."/>
        </authorList>
    </citation>
    <scope>NUCLEOTIDE SEQUENCE [LARGE SCALE GENOMIC DNA]</scope>
    <source>
        <strain evidence="1 2">DSM 23837</strain>
    </source>
</reference>
<accession>A0ABT9WML8</accession>
<proteinExistence type="predicted"/>
<evidence type="ECO:0000313" key="1">
    <source>
        <dbReference type="EMBL" id="MDQ0174518.1"/>
    </source>
</evidence>
<dbReference type="Proteomes" id="UP001223586">
    <property type="component" value="Unassembled WGS sequence"/>
</dbReference>
<organism evidence="1 2">
    <name type="scientific">Bacillus chungangensis</name>
    <dbReference type="NCBI Taxonomy" id="587633"/>
    <lineage>
        <taxon>Bacteria</taxon>
        <taxon>Bacillati</taxon>
        <taxon>Bacillota</taxon>
        <taxon>Bacilli</taxon>
        <taxon>Bacillales</taxon>
        <taxon>Bacillaceae</taxon>
        <taxon>Bacillus</taxon>
    </lineage>
</organism>
<evidence type="ECO:0000313" key="2">
    <source>
        <dbReference type="Proteomes" id="UP001223586"/>
    </source>
</evidence>
<comment type="caution">
    <text evidence="1">The sequence shown here is derived from an EMBL/GenBank/DDBJ whole genome shotgun (WGS) entry which is preliminary data.</text>
</comment>
<gene>
    <name evidence="1" type="ORF">J2S08_000349</name>
</gene>
<dbReference type="InterPro" id="IPR009057">
    <property type="entry name" value="Homeodomain-like_sf"/>
</dbReference>
<keyword evidence="2" id="KW-1185">Reference proteome</keyword>
<name>A0ABT9WML8_9BACI</name>
<dbReference type="RefSeq" id="WP_307226041.1">
    <property type="nucleotide sequence ID" value="NZ_JAUSTT010000001.1"/>
</dbReference>